<keyword evidence="7" id="KW-0732">Signal</keyword>
<evidence type="ECO:0000256" key="4">
    <source>
        <dbReference type="ARBA" id="ARBA00023157"/>
    </source>
</evidence>
<evidence type="ECO:0000259" key="8">
    <source>
        <dbReference type="PROSITE" id="PS50835"/>
    </source>
</evidence>
<dbReference type="InterPro" id="IPR011162">
    <property type="entry name" value="MHC_I/II-like_Ag-recog"/>
</dbReference>
<reference evidence="9" key="1">
    <citation type="submission" date="2021-04" db="EMBL/GenBank/DDBJ databases">
        <authorList>
            <consortium name="Wellcome Sanger Institute Data Sharing"/>
        </authorList>
    </citation>
    <scope>NUCLEOTIDE SEQUENCE [LARGE SCALE GENOMIC DNA]</scope>
</reference>
<dbReference type="InterPro" id="IPR013783">
    <property type="entry name" value="Ig-like_fold"/>
</dbReference>
<organism evidence="9 10">
    <name type="scientific">Anabas testudineus</name>
    <name type="common">Climbing perch</name>
    <name type="synonym">Anthias testudineus</name>
    <dbReference type="NCBI Taxonomy" id="64144"/>
    <lineage>
        <taxon>Eukaryota</taxon>
        <taxon>Metazoa</taxon>
        <taxon>Chordata</taxon>
        <taxon>Craniata</taxon>
        <taxon>Vertebrata</taxon>
        <taxon>Euteleostomi</taxon>
        <taxon>Actinopterygii</taxon>
        <taxon>Neopterygii</taxon>
        <taxon>Teleostei</taxon>
        <taxon>Neoteleostei</taxon>
        <taxon>Acanthomorphata</taxon>
        <taxon>Anabantaria</taxon>
        <taxon>Anabantiformes</taxon>
        <taxon>Anabantoidei</taxon>
        <taxon>Anabantidae</taxon>
        <taxon>Anabas</taxon>
    </lineage>
</organism>
<dbReference type="SMART" id="SM00921">
    <property type="entry name" value="MHC_II_beta"/>
    <property type="match status" value="1"/>
</dbReference>
<comment type="subcellular location">
    <subcellularLocation>
        <location evidence="1">Membrane</location>
        <topology evidence="1">Single-pass type I membrane protein</topology>
    </subcellularLocation>
</comment>
<dbReference type="SMART" id="SM00407">
    <property type="entry name" value="IGc1"/>
    <property type="match status" value="1"/>
</dbReference>
<feature type="chain" id="PRO_5043882025" description="Ig-like domain-containing protein" evidence="7">
    <location>
        <begin position="21"/>
        <end position="266"/>
    </location>
</feature>
<keyword evidence="10" id="KW-1185">Reference proteome</keyword>
<dbReference type="GO" id="GO:0006955">
    <property type="term" value="P:immune response"/>
    <property type="evidence" value="ECO:0007669"/>
    <property type="project" value="InterPro"/>
</dbReference>
<dbReference type="GO" id="GO:0042613">
    <property type="term" value="C:MHC class II protein complex"/>
    <property type="evidence" value="ECO:0007669"/>
    <property type="project" value="InterPro"/>
</dbReference>
<protein>
    <recommendedName>
        <fullName evidence="8">Ig-like domain-containing protein</fullName>
    </recommendedName>
</protein>
<feature type="transmembrane region" description="Helical" evidence="6">
    <location>
        <begin position="217"/>
        <end position="238"/>
    </location>
</feature>
<dbReference type="Proteomes" id="UP000265040">
    <property type="component" value="Chromosome 8"/>
</dbReference>
<keyword evidence="3 6" id="KW-1133">Transmembrane helix</keyword>
<evidence type="ECO:0000256" key="2">
    <source>
        <dbReference type="ARBA" id="ARBA00022692"/>
    </source>
</evidence>
<dbReference type="STRING" id="64144.ENSATEP00000035870"/>
<dbReference type="Ensembl" id="ENSATET00000036384.3">
    <property type="protein sequence ID" value="ENSATEP00000035870.3"/>
    <property type="gene ID" value="ENSATEG00000024655.3"/>
</dbReference>
<dbReference type="Pfam" id="PF07654">
    <property type="entry name" value="C1-set"/>
    <property type="match status" value="1"/>
</dbReference>
<sequence>MRVYNFIFCQIFCLLSSVFTYENFAQVEGCCIFNGQDSLKDVEYIIENKFNRKLTIEYNSTRGNWTGFTPLAIEKANGWNSDPDDAILRAFEKKILCTDNKDFVRITGVLTSVPTIKIKSVQQSNGRDPAMLVCTAYNFYPKKILVTWLRNDQEVMSGVSCSDVLPDGNWYYQVHSYLEYIPFPPEKITCMVEHLSLSEPVLHVWDPSLPMPERIKIALGLCGLVLGFVIVSTGFFYYKKESAAYIAHCQGQVLISVEDLAVAGAT</sequence>
<evidence type="ECO:0000313" key="10">
    <source>
        <dbReference type="Proteomes" id="UP000265040"/>
    </source>
</evidence>
<proteinExistence type="predicted"/>
<keyword evidence="2 6" id="KW-0812">Transmembrane</keyword>
<evidence type="ECO:0000256" key="3">
    <source>
        <dbReference type="ARBA" id="ARBA00022989"/>
    </source>
</evidence>
<dbReference type="InterPro" id="IPR050160">
    <property type="entry name" value="MHC/Immunoglobulin"/>
</dbReference>
<dbReference type="AlphaFoldDB" id="A0A3Q1JR53"/>
<dbReference type="InterPro" id="IPR000353">
    <property type="entry name" value="MHC_II_b_N"/>
</dbReference>
<keyword evidence="5" id="KW-0325">Glycoprotein</keyword>
<dbReference type="GO" id="GO:0019882">
    <property type="term" value="P:antigen processing and presentation"/>
    <property type="evidence" value="ECO:0007669"/>
    <property type="project" value="InterPro"/>
</dbReference>
<dbReference type="InterPro" id="IPR003597">
    <property type="entry name" value="Ig_C1-set"/>
</dbReference>
<dbReference type="SUPFAM" id="SSF54452">
    <property type="entry name" value="MHC antigen-recognition domain"/>
    <property type="match status" value="1"/>
</dbReference>
<dbReference type="Gene3D" id="3.10.320.10">
    <property type="entry name" value="Class II Histocompatibility Antigen, M Beta Chain, Chain B, domain 1"/>
    <property type="match status" value="1"/>
</dbReference>
<dbReference type="Gene3D" id="2.60.40.10">
    <property type="entry name" value="Immunoglobulins"/>
    <property type="match status" value="1"/>
</dbReference>
<dbReference type="SUPFAM" id="SSF48726">
    <property type="entry name" value="Immunoglobulin"/>
    <property type="match status" value="1"/>
</dbReference>
<dbReference type="InterPro" id="IPR007110">
    <property type="entry name" value="Ig-like_dom"/>
</dbReference>
<name>A0A3Q1JR53_ANATE</name>
<keyword evidence="4" id="KW-1015">Disulfide bond</keyword>
<feature type="signal peptide" evidence="7">
    <location>
        <begin position="1"/>
        <end position="20"/>
    </location>
</feature>
<evidence type="ECO:0000256" key="5">
    <source>
        <dbReference type="ARBA" id="ARBA00023180"/>
    </source>
</evidence>
<dbReference type="InterPro" id="IPR036179">
    <property type="entry name" value="Ig-like_dom_sf"/>
</dbReference>
<dbReference type="PROSITE" id="PS50835">
    <property type="entry name" value="IG_LIKE"/>
    <property type="match status" value="1"/>
</dbReference>
<reference evidence="9" key="3">
    <citation type="submission" date="2025-09" db="UniProtKB">
        <authorList>
            <consortium name="Ensembl"/>
        </authorList>
    </citation>
    <scope>IDENTIFICATION</scope>
</reference>
<dbReference type="GeneTree" id="ENSGT00950000183127"/>
<reference evidence="9" key="2">
    <citation type="submission" date="2025-08" db="UniProtKB">
        <authorList>
            <consortium name="Ensembl"/>
        </authorList>
    </citation>
    <scope>IDENTIFICATION</scope>
</reference>
<evidence type="ECO:0000256" key="7">
    <source>
        <dbReference type="SAM" id="SignalP"/>
    </source>
</evidence>
<evidence type="ECO:0000313" key="9">
    <source>
        <dbReference type="Ensembl" id="ENSATEP00000035870.3"/>
    </source>
</evidence>
<evidence type="ECO:0000256" key="6">
    <source>
        <dbReference type="SAM" id="Phobius"/>
    </source>
</evidence>
<dbReference type="PANTHER" id="PTHR19944:SF99">
    <property type="entry name" value="HLA CLASS II HISTOCOMPATIBILITY ANTIGEN, DRB1 BETA CHAIN"/>
    <property type="match status" value="1"/>
</dbReference>
<dbReference type="InterPro" id="IPR014745">
    <property type="entry name" value="MHC_II_a/b_N"/>
</dbReference>
<keyword evidence="6" id="KW-0472">Membrane</keyword>
<evidence type="ECO:0000256" key="1">
    <source>
        <dbReference type="ARBA" id="ARBA00004479"/>
    </source>
</evidence>
<accession>A0A3Q1JR53</accession>
<feature type="domain" description="Ig-like" evidence="8">
    <location>
        <begin position="114"/>
        <end position="202"/>
    </location>
</feature>
<dbReference type="PANTHER" id="PTHR19944">
    <property type="entry name" value="MHC CLASS II-RELATED"/>
    <property type="match status" value="1"/>
</dbReference>